<gene>
    <name evidence="1" type="ORF">GCM10023189_08850</name>
</gene>
<comment type="caution">
    <text evidence="1">The sequence shown here is derived from an EMBL/GenBank/DDBJ whole genome shotgun (WGS) entry which is preliminary data.</text>
</comment>
<evidence type="ECO:0000313" key="1">
    <source>
        <dbReference type="EMBL" id="GAA4449455.1"/>
    </source>
</evidence>
<dbReference type="Pfam" id="PF13711">
    <property type="entry name" value="DUF4160"/>
    <property type="match status" value="1"/>
</dbReference>
<name>A0ABP8MIQ1_9BACT</name>
<dbReference type="RefSeq" id="WP_425576727.1">
    <property type="nucleotide sequence ID" value="NZ_BAABHD010000006.1"/>
</dbReference>
<accession>A0ABP8MIQ1</accession>
<organism evidence="1 2">
    <name type="scientific">Nibrella saemangeumensis</name>
    <dbReference type="NCBI Taxonomy" id="1084526"/>
    <lineage>
        <taxon>Bacteria</taxon>
        <taxon>Pseudomonadati</taxon>
        <taxon>Bacteroidota</taxon>
        <taxon>Cytophagia</taxon>
        <taxon>Cytophagales</taxon>
        <taxon>Spirosomataceae</taxon>
        <taxon>Nibrella</taxon>
    </lineage>
</organism>
<protein>
    <recommendedName>
        <fullName evidence="3">DUF4160 domain-containing protein</fullName>
    </recommendedName>
</protein>
<proteinExistence type="predicted"/>
<keyword evidence="2" id="KW-1185">Reference proteome</keyword>
<dbReference type="Proteomes" id="UP001501175">
    <property type="component" value="Unassembled WGS sequence"/>
</dbReference>
<dbReference type="EMBL" id="BAABHD010000006">
    <property type="protein sequence ID" value="GAA4449455.1"/>
    <property type="molecule type" value="Genomic_DNA"/>
</dbReference>
<reference evidence="2" key="1">
    <citation type="journal article" date="2019" name="Int. J. Syst. Evol. Microbiol.">
        <title>The Global Catalogue of Microorganisms (GCM) 10K type strain sequencing project: providing services to taxonomists for standard genome sequencing and annotation.</title>
        <authorList>
            <consortium name="The Broad Institute Genomics Platform"/>
            <consortium name="The Broad Institute Genome Sequencing Center for Infectious Disease"/>
            <person name="Wu L."/>
            <person name="Ma J."/>
        </authorList>
    </citation>
    <scope>NUCLEOTIDE SEQUENCE [LARGE SCALE GENOMIC DNA]</scope>
    <source>
        <strain evidence="2">JCM 17927</strain>
    </source>
</reference>
<dbReference type="InterPro" id="IPR025427">
    <property type="entry name" value="DUF4160"/>
</dbReference>
<evidence type="ECO:0000313" key="2">
    <source>
        <dbReference type="Proteomes" id="UP001501175"/>
    </source>
</evidence>
<sequence length="95" mass="11233">MPTLFLLFGFRFFYRLYDLVNEPLHVHVSDNSRKLCKFWIYSDGSVQLADNVGFNKRELTRIEKALVEHRDKISQTYESDCKANGVTPNYKRKGR</sequence>
<evidence type="ECO:0008006" key="3">
    <source>
        <dbReference type="Google" id="ProtNLM"/>
    </source>
</evidence>